<evidence type="ECO:0000313" key="17">
    <source>
        <dbReference type="Proteomes" id="UP000694569"/>
    </source>
</evidence>
<evidence type="ECO:0000256" key="14">
    <source>
        <dbReference type="SAM" id="Phobius"/>
    </source>
</evidence>
<evidence type="ECO:0000256" key="15">
    <source>
        <dbReference type="SAM" id="SignalP"/>
    </source>
</evidence>
<evidence type="ECO:0000256" key="1">
    <source>
        <dbReference type="ARBA" id="ARBA00004402"/>
    </source>
</evidence>
<evidence type="ECO:0000256" key="6">
    <source>
        <dbReference type="ARBA" id="ARBA00022692"/>
    </source>
</evidence>
<evidence type="ECO:0000256" key="12">
    <source>
        <dbReference type="ARBA" id="ARBA00023180"/>
    </source>
</evidence>
<keyword evidence="10" id="KW-0564">Palmitate</keyword>
<dbReference type="Pfam" id="PF00429">
    <property type="entry name" value="TLV_coat"/>
    <property type="match status" value="1"/>
</dbReference>
<dbReference type="InterPro" id="IPR018154">
    <property type="entry name" value="TLV/ENV_coat_polyprotein"/>
</dbReference>
<evidence type="ECO:0000313" key="16">
    <source>
        <dbReference type="Ensembl" id="ENSLLEP00000019689.1"/>
    </source>
</evidence>
<comment type="subcellular location">
    <subcellularLocation>
        <location evidence="1">Host cell membrane</location>
        <topology evidence="1">Single-pass type I membrane protein</topology>
    </subcellularLocation>
    <subcellularLocation>
        <location evidence="2">Host endomembrane system</location>
        <topology evidence="2">Peripheral membrane protein</topology>
    </subcellularLocation>
    <subcellularLocation>
        <location evidence="3">Virion membrane</location>
        <topology evidence="3">Single-pass type I membrane protein</topology>
    </subcellularLocation>
</comment>
<feature type="signal peptide" evidence="15">
    <location>
        <begin position="1"/>
        <end position="18"/>
    </location>
</feature>
<keyword evidence="13" id="KW-0449">Lipoprotein</keyword>
<organism evidence="16 17">
    <name type="scientific">Leptobrachium leishanense</name>
    <name type="common">Leishan spiny toad</name>
    <dbReference type="NCBI Taxonomy" id="445787"/>
    <lineage>
        <taxon>Eukaryota</taxon>
        <taxon>Metazoa</taxon>
        <taxon>Chordata</taxon>
        <taxon>Craniata</taxon>
        <taxon>Vertebrata</taxon>
        <taxon>Euteleostomi</taxon>
        <taxon>Amphibia</taxon>
        <taxon>Batrachia</taxon>
        <taxon>Anura</taxon>
        <taxon>Pelobatoidea</taxon>
        <taxon>Megophryidae</taxon>
        <taxon>Leptobrachium</taxon>
    </lineage>
</organism>
<keyword evidence="12" id="KW-0325">Glycoprotein</keyword>
<evidence type="ECO:0000256" key="10">
    <source>
        <dbReference type="ARBA" id="ARBA00023139"/>
    </source>
</evidence>
<dbReference type="PANTHER" id="PTHR10424">
    <property type="entry name" value="VIRAL ENVELOPE PROTEIN"/>
    <property type="match status" value="1"/>
</dbReference>
<evidence type="ECO:0000256" key="9">
    <source>
        <dbReference type="ARBA" id="ARBA00023136"/>
    </source>
</evidence>
<protein>
    <recommendedName>
        <fullName evidence="18">Envelope protein</fullName>
    </recommendedName>
</protein>
<keyword evidence="5" id="KW-0945">Host-virus interaction</keyword>
<dbReference type="AlphaFoldDB" id="A0A8C5PF53"/>
<sequence>MIVYILLIWGVEIQGHNGVGIQGHKVAVILGQVADDMVQAAMKAQVEAALAQLMDNAHVMGHAMNTTAAENKLTTFWYNSSNTLVATYTFNYCDIHPCPGPRLQCIWRNGIPHDDDIYMCVTNSYWGQVCGSWASVGWNTGVPWGHKPQIALDKKDENGKSLLVRMTLTMAPNTCPKYKLQKSDDDGEVRFRTGATALKLILTLENPGPGDSGIYVLGLWVKGGSENPQTLGKFRLRDMCLAPDWVPPHPQPKPLNHHMMISSNGIVAIADPTFEDTMAIETGYSDLNVWLEWMKYTAQSHNRANCYVCGTARPHLGTVPLNIPEDVEECFLSLFTDTTLSHDACKEWKSKYPLQKRNPRLSESITIYPRNYTCHSSWGTGGRVVGNFTEGYCAQYSAVEKEKVQNQVISLGDVYWICGDMRVRSRLVGAWDGECALAKAIMPLHILPFDDDLPTAHTPGLTRQRREANSVPGSFDPHVYLDVIGVPRGVPNEFKARDQVKAGFESLIPMVTINKNVDWINYIYYNQQRFVNYTRDALQGLADQLGPTSAMTFQNRMALDMLLAERGGVCKMLKGTGGSCCTFIPDITGPTGKVTKAIKKLEDLSEELKKNSGITDPWDQYFSWMSGWHKILTQIGIVILVVMVLLAVIGCCVLPCIKKVVERTVESTTPVLLSQVCGDTGENNGTSYASLEFLEVPVNEMYDRICPPVTTQPQNYESMHPLPRETHL</sequence>
<name>A0A8C5PF53_9ANUR</name>
<keyword evidence="4" id="KW-1032">Host cell membrane</keyword>
<evidence type="ECO:0008006" key="18">
    <source>
        <dbReference type="Google" id="ProtNLM"/>
    </source>
</evidence>
<dbReference type="SUPFAM" id="SSF58069">
    <property type="entry name" value="Virus ectodomain"/>
    <property type="match status" value="1"/>
</dbReference>
<evidence type="ECO:0000256" key="4">
    <source>
        <dbReference type="ARBA" id="ARBA00022511"/>
    </source>
</evidence>
<evidence type="ECO:0000256" key="8">
    <source>
        <dbReference type="ARBA" id="ARBA00022989"/>
    </source>
</evidence>
<keyword evidence="15" id="KW-0732">Signal</keyword>
<dbReference type="Ensembl" id="ENSLLET00000020462.1">
    <property type="protein sequence ID" value="ENSLLEP00000019689.1"/>
    <property type="gene ID" value="ENSLLEG00000012501.1"/>
</dbReference>
<feature type="chain" id="PRO_5034474762" description="Envelope protein" evidence="15">
    <location>
        <begin position="19"/>
        <end position="728"/>
    </location>
</feature>
<dbReference type="PANTHER" id="PTHR10424:SF81">
    <property type="entry name" value="ERVV2 PROTEIN"/>
    <property type="match status" value="1"/>
</dbReference>
<keyword evidence="17" id="KW-1185">Reference proteome</keyword>
<keyword evidence="8 14" id="KW-1133">Transmembrane helix</keyword>
<proteinExistence type="predicted"/>
<evidence type="ECO:0000256" key="11">
    <source>
        <dbReference type="ARBA" id="ARBA00023157"/>
    </source>
</evidence>
<keyword evidence="11" id="KW-1015">Disulfide bond</keyword>
<evidence type="ECO:0000256" key="2">
    <source>
        <dbReference type="ARBA" id="ARBA00004531"/>
    </source>
</evidence>
<dbReference type="Proteomes" id="UP000694569">
    <property type="component" value="Unplaced"/>
</dbReference>
<reference evidence="16" key="1">
    <citation type="submission" date="2025-08" db="UniProtKB">
        <authorList>
            <consortium name="Ensembl"/>
        </authorList>
    </citation>
    <scope>IDENTIFICATION</scope>
</reference>
<dbReference type="GeneTree" id="ENSGT00530000064449"/>
<keyword evidence="6 14" id="KW-0812">Transmembrane</keyword>
<dbReference type="OrthoDB" id="9950230at2759"/>
<dbReference type="Gene3D" id="1.10.287.210">
    <property type="match status" value="1"/>
</dbReference>
<accession>A0A8C5PF53</accession>
<evidence type="ECO:0000256" key="13">
    <source>
        <dbReference type="ARBA" id="ARBA00023288"/>
    </source>
</evidence>
<keyword evidence="7" id="KW-1043">Host membrane</keyword>
<evidence type="ECO:0000256" key="5">
    <source>
        <dbReference type="ARBA" id="ARBA00022581"/>
    </source>
</evidence>
<feature type="transmembrane region" description="Helical" evidence="14">
    <location>
        <begin position="635"/>
        <end position="657"/>
    </location>
</feature>
<keyword evidence="9 14" id="KW-0472">Membrane</keyword>
<evidence type="ECO:0000256" key="3">
    <source>
        <dbReference type="ARBA" id="ARBA00004563"/>
    </source>
</evidence>
<evidence type="ECO:0000256" key="7">
    <source>
        <dbReference type="ARBA" id="ARBA00022870"/>
    </source>
</evidence>
<reference evidence="16" key="2">
    <citation type="submission" date="2025-09" db="UniProtKB">
        <authorList>
            <consortium name="Ensembl"/>
        </authorList>
    </citation>
    <scope>IDENTIFICATION</scope>
</reference>